<dbReference type="PANTHER" id="PTHR24093:SF462">
    <property type="entry name" value="CALCIUM-TRANSPORTING ATPASE 11, PLASMA MEMBRANE-TYPE-RELATED"/>
    <property type="match status" value="1"/>
</dbReference>
<dbReference type="SUPFAM" id="SSF81660">
    <property type="entry name" value="Metal cation-transporting ATPase, ATP-binding domain N"/>
    <property type="match status" value="1"/>
</dbReference>
<dbReference type="Pfam" id="PF00689">
    <property type="entry name" value="Cation_ATPase_C"/>
    <property type="match status" value="1"/>
</dbReference>
<dbReference type="InterPro" id="IPR004014">
    <property type="entry name" value="ATPase_P-typ_cation-transptr_N"/>
</dbReference>
<organism evidence="18">
    <name type="scientific">Oryza brachyantha</name>
    <name type="common">malo sina</name>
    <dbReference type="NCBI Taxonomy" id="4533"/>
    <lineage>
        <taxon>Eukaryota</taxon>
        <taxon>Viridiplantae</taxon>
        <taxon>Streptophyta</taxon>
        <taxon>Embryophyta</taxon>
        <taxon>Tracheophyta</taxon>
        <taxon>Spermatophyta</taxon>
        <taxon>Magnoliopsida</taxon>
        <taxon>Liliopsida</taxon>
        <taxon>Poales</taxon>
        <taxon>Poaceae</taxon>
        <taxon>BOP clade</taxon>
        <taxon>Oryzoideae</taxon>
        <taxon>Oryzeae</taxon>
        <taxon>Oryzinae</taxon>
        <taxon>Oryza</taxon>
    </lineage>
</organism>
<evidence type="ECO:0000256" key="16">
    <source>
        <dbReference type="SAM" id="Phobius"/>
    </source>
</evidence>
<dbReference type="GO" id="GO:0005516">
    <property type="term" value="F:calmodulin binding"/>
    <property type="evidence" value="ECO:0007669"/>
    <property type="project" value="InterPro"/>
</dbReference>
<evidence type="ECO:0000256" key="3">
    <source>
        <dbReference type="ARBA" id="ARBA00022448"/>
    </source>
</evidence>
<evidence type="ECO:0000313" key="18">
    <source>
        <dbReference type="EMBL" id="CBX25271.1"/>
    </source>
</evidence>
<dbReference type="Pfam" id="PF00690">
    <property type="entry name" value="Cation_ATPase_N"/>
    <property type="match status" value="1"/>
</dbReference>
<feature type="transmembrane region" description="Helical" evidence="16">
    <location>
        <begin position="403"/>
        <end position="425"/>
    </location>
</feature>
<evidence type="ECO:0000256" key="1">
    <source>
        <dbReference type="ARBA" id="ARBA00004141"/>
    </source>
</evidence>
<dbReference type="InterPro" id="IPR006068">
    <property type="entry name" value="ATPase_P-typ_cation-transptr_C"/>
</dbReference>
<dbReference type="FunFam" id="1.20.1110.10:FF:000039">
    <property type="entry name" value="Calcium-transporting ATPase"/>
    <property type="match status" value="1"/>
</dbReference>
<evidence type="ECO:0000256" key="11">
    <source>
        <dbReference type="ARBA" id="ARBA00022967"/>
    </source>
</evidence>
<evidence type="ECO:0000256" key="4">
    <source>
        <dbReference type="ARBA" id="ARBA00022568"/>
    </source>
</evidence>
<evidence type="ECO:0000256" key="5">
    <source>
        <dbReference type="ARBA" id="ARBA00022692"/>
    </source>
</evidence>
<feature type="transmembrane region" description="Helical" evidence="16">
    <location>
        <begin position="134"/>
        <end position="153"/>
    </location>
</feature>
<keyword evidence="14 16" id="KW-0472">Membrane</keyword>
<evidence type="ECO:0000256" key="14">
    <source>
        <dbReference type="ARBA" id="ARBA00023136"/>
    </source>
</evidence>
<gene>
    <name evidence="18" type="primary">Ob11g0022E15_21</name>
</gene>
<evidence type="ECO:0000256" key="13">
    <source>
        <dbReference type="ARBA" id="ARBA00023065"/>
    </source>
</evidence>
<dbReference type="SMART" id="SM00831">
    <property type="entry name" value="Cation_ATPase_N"/>
    <property type="match status" value="1"/>
</dbReference>
<keyword evidence="13" id="KW-0406">Ion transport</keyword>
<keyword evidence="4" id="KW-0109">Calcium transport</keyword>
<keyword evidence="10" id="KW-0460">Magnesium</keyword>
<keyword evidence="6" id="KW-0479">Metal-binding</keyword>
<comment type="catalytic activity">
    <reaction evidence="15">
        <text>Ca(2+)(in) + ATP + H2O = Ca(2+)(out) + ADP + phosphate + H(+)</text>
        <dbReference type="Rhea" id="RHEA:18105"/>
        <dbReference type="ChEBI" id="CHEBI:15377"/>
        <dbReference type="ChEBI" id="CHEBI:15378"/>
        <dbReference type="ChEBI" id="CHEBI:29108"/>
        <dbReference type="ChEBI" id="CHEBI:30616"/>
        <dbReference type="ChEBI" id="CHEBI:43474"/>
        <dbReference type="ChEBI" id="CHEBI:456216"/>
        <dbReference type="EC" id="7.2.2.10"/>
    </reaction>
</comment>
<dbReference type="SUPFAM" id="SSF81665">
    <property type="entry name" value="Calcium ATPase, transmembrane domain M"/>
    <property type="match status" value="1"/>
</dbReference>
<evidence type="ECO:0000256" key="6">
    <source>
        <dbReference type="ARBA" id="ARBA00022723"/>
    </source>
</evidence>
<dbReference type="Gene3D" id="1.20.1110.10">
    <property type="entry name" value="Calcium-transporting ATPase, transmembrane domain"/>
    <property type="match status" value="2"/>
</dbReference>
<evidence type="ECO:0000256" key="8">
    <source>
        <dbReference type="ARBA" id="ARBA00022837"/>
    </source>
</evidence>
<dbReference type="InterPro" id="IPR023298">
    <property type="entry name" value="ATPase_P-typ_TM_dom_sf"/>
</dbReference>
<accession>G2XM65</accession>
<dbReference type="EC" id="7.2.2.10" evidence="2"/>
<keyword evidence="8" id="KW-0106">Calcium</keyword>
<keyword evidence="9" id="KW-0067">ATP-binding</keyword>
<dbReference type="PANTHER" id="PTHR24093">
    <property type="entry name" value="CATION TRANSPORTING ATPASE"/>
    <property type="match status" value="1"/>
</dbReference>
<dbReference type="SUPFAM" id="SSF81653">
    <property type="entry name" value="Calcium ATPase, transduction domain A"/>
    <property type="match status" value="1"/>
</dbReference>
<dbReference type="GO" id="GO:0005886">
    <property type="term" value="C:plasma membrane"/>
    <property type="evidence" value="ECO:0007669"/>
    <property type="project" value="TreeGrafter"/>
</dbReference>
<feature type="transmembrane region" description="Helical" evidence="16">
    <location>
        <begin position="532"/>
        <end position="557"/>
    </location>
</feature>
<dbReference type="Pfam" id="PF13246">
    <property type="entry name" value="Cation_ATPase"/>
    <property type="match status" value="1"/>
</dbReference>
<dbReference type="Gene3D" id="1.20.5.170">
    <property type="match status" value="1"/>
</dbReference>
<reference evidence="18" key="1">
    <citation type="submission" date="2010-10" db="EMBL/GenBank/DDBJ databases">
        <authorList>
            <person name="Genoscope - CEA"/>
        </authorList>
    </citation>
    <scope>NUCLEOTIDE SEQUENCE</scope>
</reference>
<protein>
    <recommendedName>
        <fullName evidence="2">P-type Ca(2+) transporter</fullName>
        <ecNumber evidence="2">7.2.2.10</ecNumber>
    </recommendedName>
</protein>
<evidence type="ECO:0000256" key="15">
    <source>
        <dbReference type="ARBA" id="ARBA00048694"/>
    </source>
</evidence>
<proteinExistence type="predicted"/>
<feature type="transmembrane region" description="Helical" evidence="16">
    <location>
        <begin position="470"/>
        <end position="491"/>
    </location>
</feature>
<feature type="transmembrane region" description="Helical" evidence="16">
    <location>
        <begin position="159"/>
        <end position="179"/>
    </location>
</feature>
<evidence type="ECO:0000256" key="7">
    <source>
        <dbReference type="ARBA" id="ARBA00022741"/>
    </source>
</evidence>
<dbReference type="InterPro" id="IPR024750">
    <property type="entry name" value="Ca_ATPase_N_dom"/>
</dbReference>
<sequence length="610" mass="67898">MEKLDRYLQEHFDLPAKNPSEEAQRRWRRAVGTIVKNRRRRFRWVPDLDRRSLDKAKVRSTQDELALITSKHDSKSLKMHGGVDGISKKVHSTFDRGICASDLDTRQNIYGVNRYVEKPSRSFWMFVWDALQDMTLIILMVCALLSAVVGLASEGWPKGMYDGLGIILSIFLVVMVTALSDYKQSLQFKELDNEKKKIFINVTRDGRRQKISIYDLVVGDIVHLSIGDQVPADGLYIHGYSLLIDESSLSGESDPVYVSQDKPFILAGTKVQDGSAKMIVTASLLLQGIFENTSAEVVKEKDGKQTVLGTPTERAILEFGLSLEGDCDAEYTTCTKVKVEPFNSVKKKMAVLVSLPGGTARWFCKGASEIILLLDDNFTTIINVARWGRAVYINIQKFVQFQLTVNIVALVINFVSACITGSAPLTAVQLLWVNMIMDTLGALALATEPPNDEMMKRPPVRRGESFITKVMWRNIMGQSLYQLFVLGALMFGGERLLNIKGADSKSIINTLIFNSFVFCQKINIFRGIISNWIFMAVIAATVAFQVVIIEFLGTFASTVPLNWQHWLLSVGLGSISLIVGVILKCIPVGSSENSATPNGYRRLASGPDDI</sequence>
<dbReference type="Pfam" id="PF12515">
    <property type="entry name" value="CaATP_NAI"/>
    <property type="match status" value="1"/>
</dbReference>
<dbReference type="AlphaFoldDB" id="G2XM65"/>
<dbReference type="Pfam" id="PF00122">
    <property type="entry name" value="E1-E2_ATPase"/>
    <property type="match status" value="1"/>
</dbReference>
<evidence type="ECO:0000256" key="2">
    <source>
        <dbReference type="ARBA" id="ARBA00012790"/>
    </source>
</evidence>
<comment type="subcellular location">
    <subcellularLocation>
        <location evidence="1">Membrane</location>
        <topology evidence="1">Multi-pass membrane protein</topology>
    </subcellularLocation>
</comment>
<feature type="transmembrane region" description="Helical" evidence="16">
    <location>
        <begin position="563"/>
        <end position="583"/>
    </location>
</feature>
<keyword evidence="11" id="KW-1278">Translocase</keyword>
<dbReference type="GO" id="GO:0005524">
    <property type="term" value="F:ATP binding"/>
    <property type="evidence" value="ECO:0007669"/>
    <property type="project" value="UniProtKB-KW"/>
</dbReference>
<dbReference type="Gene3D" id="2.70.150.10">
    <property type="entry name" value="Calcium-transporting ATPase, cytoplasmic transduction domain A"/>
    <property type="match status" value="1"/>
</dbReference>
<dbReference type="GO" id="GO:0046872">
    <property type="term" value="F:metal ion binding"/>
    <property type="evidence" value="ECO:0007669"/>
    <property type="project" value="UniProtKB-KW"/>
</dbReference>
<dbReference type="InterPro" id="IPR023299">
    <property type="entry name" value="ATPase_P-typ_cyto_dom_N"/>
</dbReference>
<dbReference type="EMBL" id="FQ378032">
    <property type="protein sequence ID" value="CBX25271.1"/>
    <property type="molecule type" value="Genomic_DNA"/>
</dbReference>
<feature type="domain" description="Cation-transporting P-type ATPase N-terminal" evidence="17">
    <location>
        <begin position="79"/>
        <end position="151"/>
    </location>
</feature>
<name>G2XM65_ORYBR</name>
<dbReference type="GO" id="GO:0005388">
    <property type="term" value="F:P-type calcium transporter activity"/>
    <property type="evidence" value="ECO:0007669"/>
    <property type="project" value="UniProtKB-EC"/>
</dbReference>
<dbReference type="InterPro" id="IPR008250">
    <property type="entry name" value="ATPase_P-typ_transduc_dom_A_sf"/>
</dbReference>
<keyword evidence="7" id="KW-0547">Nucleotide-binding</keyword>
<evidence type="ECO:0000256" key="12">
    <source>
        <dbReference type="ARBA" id="ARBA00022989"/>
    </source>
</evidence>
<dbReference type="InterPro" id="IPR059000">
    <property type="entry name" value="ATPase_P-type_domA"/>
</dbReference>
<keyword evidence="3" id="KW-0813">Transport</keyword>
<keyword evidence="5 16" id="KW-0812">Transmembrane</keyword>
<evidence type="ECO:0000259" key="17">
    <source>
        <dbReference type="SMART" id="SM00831"/>
    </source>
</evidence>
<keyword evidence="12 16" id="KW-1133">Transmembrane helix</keyword>
<evidence type="ECO:0000256" key="9">
    <source>
        <dbReference type="ARBA" id="ARBA00022840"/>
    </source>
</evidence>
<evidence type="ECO:0000256" key="10">
    <source>
        <dbReference type="ARBA" id="ARBA00022842"/>
    </source>
</evidence>